<dbReference type="AlphaFoldDB" id="F4XK59"/>
<dbReference type="EMBL" id="GL890825">
    <property type="protein sequence ID" value="EGJ35018.1"/>
    <property type="molecule type" value="Genomic_DNA"/>
</dbReference>
<reference evidence="3" key="1">
    <citation type="journal article" date="2011" name="Proc. Natl. Acad. Sci. U.S.A.">
        <title>Genomic insights into the physiology and ecology of the marine filamentous cyanobacterium Lyngbya majuscula.</title>
        <authorList>
            <person name="Jones A.C."/>
            <person name="Monroe E.A."/>
            <person name="Podell S."/>
            <person name="Hess W.R."/>
            <person name="Klages S."/>
            <person name="Esquenazi E."/>
            <person name="Niessen S."/>
            <person name="Hoover H."/>
            <person name="Rothmann M."/>
            <person name="Lasken R.S."/>
            <person name="Yates J.R.III."/>
            <person name="Reinhardt R."/>
            <person name="Kube M."/>
            <person name="Burkart M.D."/>
            <person name="Allen E.E."/>
            <person name="Dorrestein P.C."/>
            <person name="Gerwick W.H."/>
            <person name="Gerwick L."/>
        </authorList>
    </citation>
    <scope>NUCLEOTIDE SEQUENCE [LARGE SCALE GENOMIC DNA]</scope>
    <source>
        <strain evidence="3">3L</strain>
    </source>
</reference>
<name>F4XK59_9CYAN</name>
<feature type="compositionally biased region" description="Polar residues" evidence="1">
    <location>
        <begin position="205"/>
        <end position="214"/>
    </location>
</feature>
<sequence length="380" mass="41786">MWWQESRIIFSGKDTGKLEDVDKTMLPMSVKTTHGNVSPPLGGYMNSSVNRLPDSAESSGIQPPEVSSVQNQPPETPTGGSQDTTKSAPLAESNGKVTTQVSSKVSRQHPIPAPSEPRQYRAIGLVNGKYMPSAEQLTRGTLVAADGTLIDAVLLGRVMSLVKNHLDLNQPHLWVVYPRIRQADDNLHVQIVGVWEPETLEPTASAETTDSGVAQSEAEVETSNDSSEAEAEPIPKDGYFSIRGEVIYHSREKEQVVVKIRQLPRKESDKPKFFKLKLKGCLGERVVGHFWDLHAQLQANTLVIQEGNDIGFLNKFGPKRKPFNKNKKRFGAKKSYPKPRPPRKKDGVATATAPKPQRPRPKPIKRIDKGSKGDPSGNSA</sequence>
<feature type="region of interest" description="Disordered" evidence="1">
    <location>
        <begin position="200"/>
        <end position="234"/>
    </location>
</feature>
<evidence type="ECO:0000313" key="3">
    <source>
        <dbReference type="Proteomes" id="UP000003959"/>
    </source>
</evidence>
<gene>
    <name evidence="2" type="ORF">LYNGBM3L_09590</name>
</gene>
<dbReference type="HOGENOM" id="CLU_054940_0_0_3"/>
<dbReference type="eggNOG" id="ENOG502Z8D1">
    <property type="taxonomic scope" value="Bacteria"/>
</dbReference>
<feature type="compositionally biased region" description="Polar residues" evidence="1">
    <location>
        <begin position="45"/>
        <end position="87"/>
    </location>
</feature>
<evidence type="ECO:0000256" key="1">
    <source>
        <dbReference type="SAM" id="MobiDB-lite"/>
    </source>
</evidence>
<evidence type="ECO:0000313" key="2">
    <source>
        <dbReference type="EMBL" id="EGJ35018.1"/>
    </source>
</evidence>
<protein>
    <submittedName>
        <fullName evidence="2">Uncharacterized protein</fullName>
    </submittedName>
</protein>
<dbReference type="Proteomes" id="UP000003959">
    <property type="component" value="Unassembled WGS sequence"/>
</dbReference>
<proteinExistence type="predicted"/>
<accession>F4XK59</accession>
<keyword evidence="3" id="KW-1185">Reference proteome</keyword>
<feature type="region of interest" description="Disordered" evidence="1">
    <location>
        <begin position="30"/>
        <end position="116"/>
    </location>
</feature>
<feature type="region of interest" description="Disordered" evidence="1">
    <location>
        <begin position="314"/>
        <end position="380"/>
    </location>
</feature>
<feature type="compositionally biased region" description="Acidic residues" evidence="1">
    <location>
        <begin position="218"/>
        <end position="231"/>
    </location>
</feature>
<organism evidence="2 3">
    <name type="scientific">Moorena producens 3L</name>
    <dbReference type="NCBI Taxonomy" id="489825"/>
    <lineage>
        <taxon>Bacteria</taxon>
        <taxon>Bacillati</taxon>
        <taxon>Cyanobacteriota</taxon>
        <taxon>Cyanophyceae</taxon>
        <taxon>Coleofasciculales</taxon>
        <taxon>Coleofasciculaceae</taxon>
        <taxon>Moorena</taxon>
    </lineage>
</organism>
<feature type="compositionally biased region" description="Basic residues" evidence="1">
    <location>
        <begin position="317"/>
        <end position="343"/>
    </location>
</feature>
<feature type="compositionally biased region" description="Polar residues" evidence="1">
    <location>
        <begin position="95"/>
        <end position="105"/>
    </location>
</feature>